<reference evidence="5 6" key="1">
    <citation type="submission" date="2016-05" db="EMBL/GenBank/DDBJ databases">
        <title>Comparative analysis of secretome profiles of manganese(II)-oxidizing ascomycete fungi.</title>
        <authorList>
            <consortium name="DOE Joint Genome Institute"/>
            <person name="Zeiner C.A."/>
            <person name="Purvine S.O."/>
            <person name="Zink E.M."/>
            <person name="Wu S."/>
            <person name="Pasa-Tolic L."/>
            <person name="Chaput D.L."/>
            <person name="Haridas S."/>
            <person name="Grigoriev I.V."/>
            <person name="Santelli C.M."/>
            <person name="Hansel C.M."/>
        </authorList>
    </citation>
    <scope>NUCLEOTIDE SEQUENCE [LARGE SCALE GENOMIC DNA]</scope>
    <source>
        <strain evidence="5 6">SRC1lrK2f</strain>
    </source>
</reference>
<evidence type="ECO:0000256" key="3">
    <source>
        <dbReference type="SAM" id="MobiDB-lite"/>
    </source>
</evidence>
<keyword evidence="1" id="KW-0479">Metal-binding</keyword>
<dbReference type="InterPro" id="IPR001138">
    <property type="entry name" value="Zn2Cys6_DnaBD"/>
</dbReference>
<evidence type="ECO:0000256" key="2">
    <source>
        <dbReference type="ARBA" id="ARBA00023242"/>
    </source>
</evidence>
<feature type="region of interest" description="Disordered" evidence="3">
    <location>
        <begin position="169"/>
        <end position="199"/>
    </location>
</feature>
<evidence type="ECO:0000256" key="1">
    <source>
        <dbReference type="ARBA" id="ARBA00022723"/>
    </source>
</evidence>
<dbReference type="OMA" id="CIHSVLP"/>
<evidence type="ECO:0000313" key="5">
    <source>
        <dbReference type="EMBL" id="OAG24557.1"/>
    </source>
</evidence>
<dbReference type="CDD" id="cd12148">
    <property type="entry name" value="fungal_TF_MHR"/>
    <property type="match status" value="1"/>
</dbReference>
<keyword evidence="2" id="KW-0539">Nucleus</keyword>
<dbReference type="Gene3D" id="4.10.240.10">
    <property type="entry name" value="Zn(2)-C6 fungal-type DNA-binding domain"/>
    <property type="match status" value="1"/>
</dbReference>
<organism evidence="5 6">
    <name type="scientific">Alternaria alternata</name>
    <name type="common">Alternaria rot fungus</name>
    <name type="synonym">Torula alternata</name>
    <dbReference type="NCBI Taxonomy" id="5599"/>
    <lineage>
        <taxon>Eukaryota</taxon>
        <taxon>Fungi</taxon>
        <taxon>Dikarya</taxon>
        <taxon>Ascomycota</taxon>
        <taxon>Pezizomycotina</taxon>
        <taxon>Dothideomycetes</taxon>
        <taxon>Pleosporomycetidae</taxon>
        <taxon>Pleosporales</taxon>
        <taxon>Pleosporineae</taxon>
        <taxon>Pleosporaceae</taxon>
        <taxon>Alternaria</taxon>
        <taxon>Alternaria sect. Alternaria</taxon>
        <taxon>Alternaria alternata complex</taxon>
    </lineage>
</organism>
<dbReference type="PROSITE" id="PS50048">
    <property type="entry name" value="ZN2_CY6_FUNGAL_2"/>
    <property type="match status" value="1"/>
</dbReference>
<dbReference type="InterPro" id="IPR050987">
    <property type="entry name" value="AtrR-like"/>
</dbReference>
<dbReference type="VEuPathDB" id="FungiDB:CC77DRAFT_927979"/>
<keyword evidence="6" id="KW-1185">Reference proteome</keyword>
<feature type="region of interest" description="Disordered" evidence="3">
    <location>
        <begin position="683"/>
        <end position="722"/>
    </location>
</feature>
<dbReference type="PROSITE" id="PS00463">
    <property type="entry name" value="ZN2_CY6_FUNGAL_1"/>
    <property type="match status" value="1"/>
</dbReference>
<proteinExistence type="predicted"/>
<dbReference type="CDD" id="cd00067">
    <property type="entry name" value="GAL4"/>
    <property type="match status" value="1"/>
</dbReference>
<dbReference type="InterPro" id="IPR007219">
    <property type="entry name" value="XnlR_reg_dom"/>
</dbReference>
<feature type="compositionally biased region" description="Low complexity" evidence="3">
    <location>
        <begin position="28"/>
        <end position="67"/>
    </location>
</feature>
<dbReference type="PANTHER" id="PTHR46910:SF1">
    <property type="entry name" value="MISCELLANEOUS ZN(II)2CYS6 TRANSCRIPTION FACTOR (EUROFUNG)-RELATED"/>
    <property type="match status" value="1"/>
</dbReference>
<dbReference type="Pfam" id="PF04082">
    <property type="entry name" value="Fungal_trans"/>
    <property type="match status" value="1"/>
</dbReference>
<dbReference type="RefSeq" id="XP_018389978.1">
    <property type="nucleotide sequence ID" value="XM_018534022.1"/>
</dbReference>
<feature type="compositionally biased region" description="Pro residues" evidence="3">
    <location>
        <begin position="771"/>
        <end position="781"/>
    </location>
</feature>
<dbReference type="SUPFAM" id="SSF57701">
    <property type="entry name" value="Zn2/Cys6 DNA-binding domain"/>
    <property type="match status" value="1"/>
</dbReference>
<dbReference type="SMART" id="SM00906">
    <property type="entry name" value="Fungal_trans"/>
    <property type="match status" value="1"/>
</dbReference>
<dbReference type="PANTHER" id="PTHR46910">
    <property type="entry name" value="TRANSCRIPTION FACTOR PDR1"/>
    <property type="match status" value="1"/>
</dbReference>
<dbReference type="AlphaFoldDB" id="A0A177DY16"/>
<feature type="region of interest" description="Disordered" evidence="3">
    <location>
        <begin position="745"/>
        <end position="794"/>
    </location>
</feature>
<dbReference type="Pfam" id="PF00172">
    <property type="entry name" value="Zn_clus"/>
    <property type="match status" value="1"/>
</dbReference>
<sequence>MRKTPPGSSGQSPRTMIPPPSPFAMAHPAARTTTLTAPTVPQLGSRSPGYSSNSYSHSTSPSTASGSLPDQNHDGAGLMISPTQISSANLNAQKRAYRQRRKDPSCDACRERKVKCDATETSACSECSSRNHRCQFTKETNRRMSSIKQVQDLQSQIAELTHMNSQLRTKVSDKDPWDTERTDTKRRLSEAHAGTLPGPRQVSFSTLNNFEHVRSNIRTHSKGVFHTPHQTLSSAAVSNWCPSEIPARADFAYLARSYLETTHEWYPAVHWPTFQREVDEVYMSKTFEGCSREWVGLFFAVLACGSLQTGAEHMSSLTTASKGQAMYETATAVLQPWPQESSVTFAQAALLLSIYATESNIRSVGSMWLASAARMAQDLEICPEVDCWPVVDGEIRRRLWWSIYVRDRIISLETSKPMIINESDCEISLPSSLEDRYIQPNSSFRSMAKPAHFTGFVANIHITRLYAPLHQVLRSSVVLPQTLQSFDEELRLKLLVLPEAYQPDSSALFDVTALPTIFCLLSARFHMYRRNLTPLSGSTERANALKRCVSVSQDTAKYVSRALHNPPKQDSGKGWEERVASIASNTVCLHLWRCILVLCFQGEYKAALVCLHLSRTIGNVRKTNLACGKNVAFFLERMFDRVRSGQATSQQLEQDEEMIAYVSADAQSSLQHSWVWVGDNLTSSSSTQEAAPTAIRSPGTDEPMRDALPLRTPSGSPMNGATEADDWAQAEQMIRQLMDEHLHRSTQPPAYYPPPHNPVKRVQLATDVLSPPKPTPNPSPTPSGTSRISIANII</sequence>
<feature type="compositionally biased region" description="Polar residues" evidence="3">
    <location>
        <begin position="1"/>
        <end position="14"/>
    </location>
</feature>
<evidence type="ECO:0000313" key="6">
    <source>
        <dbReference type="Proteomes" id="UP000077248"/>
    </source>
</evidence>
<dbReference type="GO" id="GO:0000981">
    <property type="term" value="F:DNA-binding transcription factor activity, RNA polymerase II-specific"/>
    <property type="evidence" value="ECO:0007669"/>
    <property type="project" value="InterPro"/>
</dbReference>
<dbReference type="KEGG" id="aalt:CC77DRAFT_927979"/>
<dbReference type="GeneID" id="29119616"/>
<feature type="region of interest" description="Disordered" evidence="3">
    <location>
        <begin position="1"/>
        <end position="79"/>
    </location>
</feature>
<dbReference type="EMBL" id="KV441471">
    <property type="protein sequence ID" value="OAG24557.1"/>
    <property type="molecule type" value="Genomic_DNA"/>
</dbReference>
<gene>
    <name evidence="5" type="ORF">CC77DRAFT_927979</name>
</gene>
<feature type="domain" description="Zn(2)-C6 fungal-type" evidence="4">
    <location>
        <begin position="105"/>
        <end position="136"/>
    </location>
</feature>
<dbReference type="SMART" id="SM00066">
    <property type="entry name" value="GAL4"/>
    <property type="match status" value="1"/>
</dbReference>
<dbReference type="Proteomes" id="UP000077248">
    <property type="component" value="Unassembled WGS sequence"/>
</dbReference>
<protein>
    <recommendedName>
        <fullName evidence="4">Zn(2)-C6 fungal-type domain-containing protein</fullName>
    </recommendedName>
</protein>
<feature type="compositionally biased region" description="Basic and acidic residues" evidence="3">
    <location>
        <begin position="170"/>
        <end position="190"/>
    </location>
</feature>
<dbReference type="GO" id="GO:0006351">
    <property type="term" value="P:DNA-templated transcription"/>
    <property type="evidence" value="ECO:0007669"/>
    <property type="project" value="InterPro"/>
</dbReference>
<accession>A0A177DY16</accession>
<dbReference type="GO" id="GO:0008270">
    <property type="term" value="F:zinc ion binding"/>
    <property type="evidence" value="ECO:0007669"/>
    <property type="project" value="InterPro"/>
</dbReference>
<name>A0A177DY16_ALTAL</name>
<dbReference type="GO" id="GO:0003677">
    <property type="term" value="F:DNA binding"/>
    <property type="evidence" value="ECO:0007669"/>
    <property type="project" value="InterPro"/>
</dbReference>
<evidence type="ECO:0000259" key="4">
    <source>
        <dbReference type="PROSITE" id="PS50048"/>
    </source>
</evidence>
<dbReference type="InterPro" id="IPR036864">
    <property type="entry name" value="Zn2-C6_fun-type_DNA-bd_sf"/>
</dbReference>